<name>A0A6G1EDJ0_9ORYZ</name>
<evidence type="ECO:0000313" key="2">
    <source>
        <dbReference type="EMBL" id="KAF0922472.1"/>
    </source>
</evidence>
<dbReference type="AlphaFoldDB" id="A0A6G1EDJ0"/>
<keyword evidence="3" id="KW-1185">Reference proteome</keyword>
<dbReference type="EMBL" id="SPHZ02000004">
    <property type="protein sequence ID" value="KAF0922472.1"/>
    <property type="molecule type" value="Genomic_DNA"/>
</dbReference>
<proteinExistence type="predicted"/>
<feature type="region of interest" description="Disordered" evidence="1">
    <location>
        <begin position="43"/>
        <end position="62"/>
    </location>
</feature>
<evidence type="ECO:0000313" key="3">
    <source>
        <dbReference type="Proteomes" id="UP000479710"/>
    </source>
</evidence>
<dbReference type="Proteomes" id="UP000479710">
    <property type="component" value="Unassembled WGS sequence"/>
</dbReference>
<gene>
    <name evidence="2" type="ORF">E2562_037257</name>
</gene>
<organism evidence="2 3">
    <name type="scientific">Oryza meyeriana var. granulata</name>
    <dbReference type="NCBI Taxonomy" id="110450"/>
    <lineage>
        <taxon>Eukaryota</taxon>
        <taxon>Viridiplantae</taxon>
        <taxon>Streptophyta</taxon>
        <taxon>Embryophyta</taxon>
        <taxon>Tracheophyta</taxon>
        <taxon>Spermatophyta</taxon>
        <taxon>Magnoliopsida</taxon>
        <taxon>Liliopsida</taxon>
        <taxon>Poales</taxon>
        <taxon>Poaceae</taxon>
        <taxon>BOP clade</taxon>
        <taxon>Oryzoideae</taxon>
        <taxon>Oryzeae</taxon>
        <taxon>Oryzinae</taxon>
        <taxon>Oryza</taxon>
        <taxon>Oryza meyeriana</taxon>
    </lineage>
</organism>
<comment type="caution">
    <text evidence="2">The sequence shown here is derived from an EMBL/GenBank/DDBJ whole genome shotgun (WGS) entry which is preliminary data.</text>
</comment>
<sequence length="85" mass="9035">MASIGNSRSTPLSHLGACATASHTTRAACFTGLTRRQFRLPSRRRVARRGRGTGLHGRRRAKQTASAVAALARHARILPLGGGHP</sequence>
<reference evidence="2 3" key="1">
    <citation type="submission" date="2019-11" db="EMBL/GenBank/DDBJ databases">
        <title>Whole genome sequence of Oryza granulata.</title>
        <authorList>
            <person name="Li W."/>
        </authorList>
    </citation>
    <scope>NUCLEOTIDE SEQUENCE [LARGE SCALE GENOMIC DNA]</scope>
    <source>
        <strain evidence="3">cv. Menghai</strain>
        <tissue evidence="2">Leaf</tissue>
    </source>
</reference>
<accession>A0A6G1EDJ0</accession>
<protein>
    <submittedName>
        <fullName evidence="2">Uncharacterized protein</fullName>
    </submittedName>
</protein>
<evidence type="ECO:0000256" key="1">
    <source>
        <dbReference type="SAM" id="MobiDB-lite"/>
    </source>
</evidence>